<keyword evidence="2" id="KW-1185">Reference proteome</keyword>
<dbReference type="Proteomes" id="UP000714618">
    <property type="component" value="Unassembled WGS sequence"/>
</dbReference>
<accession>A0A9N8K4N0</accession>
<proteinExistence type="predicted"/>
<dbReference type="AlphaFoldDB" id="A0A9N8K4N0"/>
<protein>
    <submittedName>
        <fullName evidence="1">Uncharacterized protein</fullName>
    </submittedName>
</protein>
<dbReference type="OrthoDB" id="2305901at2759"/>
<sequence length="220" mass="24552">MRSYISPSRTGVKPTLDRLADMSELQELTIRSHKHGGEVLMPPKQFLALGALTNLSTLRIGDSFLPDITFTGADARTMFSGLGALENLTISLSADTDDDEYPKHILRAISRYCPRLKSIEFVGQLHLSCLEGADAPRFENVTEMAVDMLHTDLSEYETAWDINYAVPELVLLRCTSNDLPTEEICTAYTELQHPVRSNGLKPLFTRYNESVNPSCLPLFV</sequence>
<evidence type="ECO:0000313" key="2">
    <source>
        <dbReference type="Proteomes" id="UP000714618"/>
    </source>
</evidence>
<comment type="caution">
    <text evidence="1">The sequence shown here is derived from an EMBL/GenBank/DDBJ whole genome shotgun (WGS) entry which is preliminary data.</text>
</comment>
<name>A0A9N8K4N0_9PEZI</name>
<evidence type="ECO:0000313" key="1">
    <source>
        <dbReference type="EMBL" id="CAD0097076.1"/>
    </source>
</evidence>
<dbReference type="EMBL" id="CAIJEO010000007">
    <property type="protein sequence ID" value="CAD0097076.1"/>
    <property type="molecule type" value="Genomic_DNA"/>
</dbReference>
<reference evidence="1" key="1">
    <citation type="submission" date="2020-06" db="EMBL/GenBank/DDBJ databases">
        <authorList>
            <person name="Onetto C."/>
        </authorList>
    </citation>
    <scope>NUCLEOTIDE SEQUENCE</scope>
</reference>
<organism evidence="1 2">
    <name type="scientific">Aureobasidium mustum</name>
    <dbReference type="NCBI Taxonomy" id="2773714"/>
    <lineage>
        <taxon>Eukaryota</taxon>
        <taxon>Fungi</taxon>
        <taxon>Dikarya</taxon>
        <taxon>Ascomycota</taxon>
        <taxon>Pezizomycotina</taxon>
        <taxon>Dothideomycetes</taxon>
        <taxon>Dothideomycetidae</taxon>
        <taxon>Dothideales</taxon>
        <taxon>Saccotheciaceae</taxon>
        <taxon>Aureobasidium</taxon>
    </lineage>
</organism>
<gene>
    <name evidence="1" type="ORF">AWRI4233_LOCUS6046</name>
</gene>